<dbReference type="AlphaFoldDB" id="A0A2P9ARE4"/>
<protein>
    <submittedName>
        <fullName evidence="2">Uncharacterized protein</fullName>
    </submittedName>
</protein>
<evidence type="ECO:0000256" key="1">
    <source>
        <dbReference type="SAM" id="SignalP"/>
    </source>
</evidence>
<gene>
    <name evidence="2" type="ORF">BQ8482_360136</name>
</gene>
<dbReference type="PROSITE" id="PS51257">
    <property type="entry name" value="PROKAR_LIPOPROTEIN"/>
    <property type="match status" value="1"/>
</dbReference>
<evidence type="ECO:0000313" key="3">
    <source>
        <dbReference type="Proteomes" id="UP000245698"/>
    </source>
</evidence>
<feature type="chain" id="PRO_5015189839" evidence="1">
    <location>
        <begin position="23"/>
        <end position="91"/>
    </location>
</feature>
<organism evidence="2 3">
    <name type="scientific">Mesorhizobium delmotii</name>
    <dbReference type="NCBI Taxonomy" id="1631247"/>
    <lineage>
        <taxon>Bacteria</taxon>
        <taxon>Pseudomonadati</taxon>
        <taxon>Pseudomonadota</taxon>
        <taxon>Alphaproteobacteria</taxon>
        <taxon>Hyphomicrobiales</taxon>
        <taxon>Phyllobacteriaceae</taxon>
        <taxon>Mesorhizobium</taxon>
    </lineage>
</organism>
<keyword evidence="1" id="KW-0732">Signal</keyword>
<sequence>MKRLVLSAFALALSCAAAGANALHLNPAPPAGASNMQTFGRTTIPVGYYEYGRFRVGQCRAEELLWRDAEIYFLKRQAQTDPNSWVSLASG</sequence>
<feature type="signal peptide" evidence="1">
    <location>
        <begin position="1"/>
        <end position="22"/>
    </location>
</feature>
<name>A0A2P9ARE4_9HYPH</name>
<dbReference type="EMBL" id="FUIG01000044">
    <property type="protein sequence ID" value="SJM33735.1"/>
    <property type="molecule type" value="Genomic_DNA"/>
</dbReference>
<dbReference type="RefSeq" id="WP_123150407.1">
    <property type="nucleotide sequence ID" value="NZ_FUIG01000044.1"/>
</dbReference>
<accession>A0A2P9ARE4</accession>
<proteinExistence type="predicted"/>
<keyword evidence="3" id="KW-1185">Reference proteome</keyword>
<reference evidence="3" key="1">
    <citation type="submission" date="2016-12" db="EMBL/GenBank/DDBJ databases">
        <authorList>
            <person name="Brunel B."/>
        </authorList>
    </citation>
    <scope>NUCLEOTIDE SEQUENCE [LARGE SCALE GENOMIC DNA]</scope>
</reference>
<evidence type="ECO:0000313" key="2">
    <source>
        <dbReference type="EMBL" id="SJM33735.1"/>
    </source>
</evidence>
<dbReference type="Proteomes" id="UP000245698">
    <property type="component" value="Unassembled WGS sequence"/>
</dbReference>